<gene>
    <name evidence="2" type="ORF">EII11_04545</name>
</gene>
<keyword evidence="3" id="KW-1185">Reference proteome</keyword>
<organism evidence="2 3">
    <name type="scientific">Schaalia canis</name>
    <dbReference type="NCBI Taxonomy" id="100469"/>
    <lineage>
        <taxon>Bacteria</taxon>
        <taxon>Bacillati</taxon>
        <taxon>Actinomycetota</taxon>
        <taxon>Actinomycetes</taxon>
        <taxon>Actinomycetales</taxon>
        <taxon>Actinomycetaceae</taxon>
        <taxon>Schaalia</taxon>
    </lineage>
</organism>
<sequence>MKKTLTSLSKAVIFIALCATLAFLLAAGMVLFRSGESTQAESAPSGADRPESADSAQSAQSADGAPLAHAQKNTASIDVTIPTDAIDHAFSRTAEVLAAPADTFDPGDSLANTALEDLQATAEEWNLLGYTQEGKPEVSDVQVLKVGDTGTTMQVLACVDSSNVRVLDENGSEVSDEQAPTRSRFLFDLEFIDGKWKVTHQSFPENPEC</sequence>
<feature type="compositionally biased region" description="Low complexity" evidence="1">
    <location>
        <begin position="53"/>
        <end position="63"/>
    </location>
</feature>
<dbReference type="RefSeq" id="WP_124869253.1">
    <property type="nucleotide sequence ID" value="NZ_RQZF01000003.1"/>
</dbReference>
<name>A0A3P1SEW6_9ACTO</name>
<reference evidence="2 3" key="1">
    <citation type="submission" date="2018-11" db="EMBL/GenBank/DDBJ databases">
        <title>Genomes From Bacteria Associated with the Canine Oral Cavity: a Test Case for Automated Genome-Based Taxonomic Assignment.</title>
        <authorList>
            <person name="Coil D.A."/>
            <person name="Jospin G."/>
            <person name="Darling A.E."/>
            <person name="Wallis C."/>
            <person name="Davis I.J."/>
            <person name="Harris S."/>
            <person name="Eisen J.A."/>
            <person name="Holcombe L.J."/>
            <person name="O'Flynn C."/>
        </authorList>
    </citation>
    <scope>NUCLEOTIDE SEQUENCE [LARGE SCALE GENOMIC DNA]</scope>
    <source>
        <strain evidence="2 3">OH770</strain>
    </source>
</reference>
<evidence type="ECO:0000313" key="3">
    <source>
        <dbReference type="Proteomes" id="UP000280444"/>
    </source>
</evidence>
<dbReference type="OrthoDB" id="3252464at2"/>
<dbReference type="EMBL" id="RQZF01000003">
    <property type="protein sequence ID" value="RRC95549.1"/>
    <property type="molecule type" value="Genomic_DNA"/>
</dbReference>
<proteinExistence type="predicted"/>
<dbReference type="Proteomes" id="UP000280444">
    <property type="component" value="Unassembled WGS sequence"/>
</dbReference>
<comment type="caution">
    <text evidence="2">The sequence shown here is derived from an EMBL/GenBank/DDBJ whole genome shotgun (WGS) entry which is preliminary data.</text>
</comment>
<evidence type="ECO:0000313" key="2">
    <source>
        <dbReference type="EMBL" id="RRC95549.1"/>
    </source>
</evidence>
<accession>A0A3P1SEW6</accession>
<evidence type="ECO:0000256" key="1">
    <source>
        <dbReference type="SAM" id="MobiDB-lite"/>
    </source>
</evidence>
<dbReference type="AlphaFoldDB" id="A0A3P1SEW6"/>
<feature type="region of interest" description="Disordered" evidence="1">
    <location>
        <begin position="39"/>
        <end position="69"/>
    </location>
</feature>
<protein>
    <submittedName>
        <fullName evidence="2">Uncharacterized protein</fullName>
    </submittedName>
</protein>